<comment type="caution">
    <text evidence="1">The sequence shown here is derived from an EMBL/GenBank/DDBJ whole genome shotgun (WGS) entry which is preliminary data.</text>
</comment>
<dbReference type="EMBL" id="JAUDUY010000001">
    <property type="protein sequence ID" value="MDM9630255.1"/>
    <property type="molecule type" value="Genomic_DNA"/>
</dbReference>
<organism evidence="1 2">
    <name type="scientific">Robiginitalea aurantiaca</name>
    <dbReference type="NCBI Taxonomy" id="3056915"/>
    <lineage>
        <taxon>Bacteria</taxon>
        <taxon>Pseudomonadati</taxon>
        <taxon>Bacteroidota</taxon>
        <taxon>Flavobacteriia</taxon>
        <taxon>Flavobacteriales</taxon>
        <taxon>Flavobacteriaceae</taxon>
        <taxon>Robiginitalea</taxon>
    </lineage>
</organism>
<dbReference type="RefSeq" id="WP_289723615.1">
    <property type="nucleotide sequence ID" value="NZ_JAUDUY010000001.1"/>
</dbReference>
<gene>
    <name evidence="1" type="ORF">QU605_02155</name>
</gene>
<dbReference type="InterPro" id="IPR025048">
    <property type="entry name" value="DUF3987"/>
</dbReference>
<name>A0ABT7WBF8_9FLAO</name>
<proteinExistence type="predicted"/>
<reference evidence="1" key="1">
    <citation type="submission" date="2023-06" db="EMBL/GenBank/DDBJ databases">
        <title>Robiginitalea aurantiacus sp. nov. and Algoriphagus sediminis sp. nov., isolated from coastal sediment.</title>
        <authorList>
            <person name="Zhou Z.Y."/>
            <person name="An J."/>
            <person name="Jia Y.W."/>
            <person name="Du Z.J."/>
        </authorList>
    </citation>
    <scope>NUCLEOTIDE SEQUENCE</scope>
    <source>
        <strain evidence="1">M39</strain>
    </source>
</reference>
<sequence length="423" mass="49021">MSGIISGFPTNIFPDEIQALIENASKTVGFNPDFLSAGILSVVATATGNTLSIFNGSYYAKPILWLSIIGRPGTGKSHPLQFAKKPIEKMDSKSFREYQAELKEYEKQEKDKSKRKPYYSKFILKDFTPEKLAEALQYNDKGILIFQDELMRWINSFDRYKKGGDQQMYLDMFNGSELTVDRVTKEPIRIEETNVNILGGMQPEILKSFVGNNRRVDGFLDRFLFVYPDNLKPILFTGNDIASEHVENYFRLIDNIMTFTKSVVHVNSETIKVFTDWQHTKAKEAFNDHIERAIQSKLETYLWRLALIIEVMSCANECKDPEILSQNSLEKAIQLVEYFRHNTLKVHDRIMTLNPLEGLTRKQLDIYEKLPQNFKRSDVLELFESNGFSISSADRFLKKDELFFNRNTKLELNQGEYQKKIKT</sequence>
<dbReference type="Pfam" id="PF13148">
    <property type="entry name" value="DUF3987"/>
    <property type="match status" value="2"/>
</dbReference>
<dbReference type="Proteomes" id="UP001174839">
    <property type="component" value="Unassembled WGS sequence"/>
</dbReference>
<accession>A0ABT7WBF8</accession>
<keyword evidence="2" id="KW-1185">Reference proteome</keyword>
<protein>
    <submittedName>
        <fullName evidence="1">DUF3987 domain-containing protein</fullName>
    </submittedName>
</protein>
<evidence type="ECO:0000313" key="1">
    <source>
        <dbReference type="EMBL" id="MDM9630255.1"/>
    </source>
</evidence>
<evidence type="ECO:0000313" key="2">
    <source>
        <dbReference type="Proteomes" id="UP001174839"/>
    </source>
</evidence>